<feature type="domain" description="BACON" evidence="9">
    <location>
        <begin position="146"/>
        <end position="200"/>
    </location>
</feature>
<comment type="caution">
    <text evidence="10">The sequence shown here is derived from an EMBL/GenBank/DDBJ whole genome shotgun (WGS) entry which is preliminary data.</text>
</comment>
<dbReference type="RefSeq" id="WP_131606931.1">
    <property type="nucleotide sequence ID" value="NZ_SJSM01000001.1"/>
</dbReference>
<feature type="signal peptide" evidence="8">
    <location>
        <begin position="1"/>
        <end position="26"/>
    </location>
</feature>
<keyword evidence="3 8" id="KW-0732">Signal</keyword>
<dbReference type="EMBL" id="SJSM01000001">
    <property type="protein sequence ID" value="TCC99583.1"/>
    <property type="molecule type" value="Genomic_DNA"/>
</dbReference>
<organism evidence="10 11">
    <name type="scientific">Pedobacter hiemivivus</name>
    <dbReference type="NCBI Taxonomy" id="2530454"/>
    <lineage>
        <taxon>Bacteria</taxon>
        <taxon>Pseudomonadati</taxon>
        <taxon>Bacteroidota</taxon>
        <taxon>Sphingobacteriia</taxon>
        <taxon>Sphingobacteriales</taxon>
        <taxon>Sphingobacteriaceae</taxon>
        <taxon>Pedobacter</taxon>
    </lineage>
</organism>
<keyword evidence="11" id="KW-1185">Reference proteome</keyword>
<evidence type="ECO:0000313" key="10">
    <source>
        <dbReference type="EMBL" id="TCC99583.1"/>
    </source>
</evidence>
<dbReference type="OrthoDB" id="813032at2"/>
<keyword evidence="4" id="KW-0677">Repeat</keyword>
<evidence type="ECO:0000256" key="6">
    <source>
        <dbReference type="ARBA" id="ARBA00023136"/>
    </source>
</evidence>
<name>A0A4R0NJU7_9SPHI</name>
<dbReference type="InterPro" id="IPR032675">
    <property type="entry name" value="LRR_dom_sf"/>
</dbReference>
<comment type="subcellular location">
    <subcellularLocation>
        <location evidence="1">Membrane</location>
    </subcellularLocation>
</comment>
<evidence type="ECO:0000256" key="7">
    <source>
        <dbReference type="ARBA" id="ARBA00023180"/>
    </source>
</evidence>
<evidence type="ECO:0000256" key="1">
    <source>
        <dbReference type="ARBA" id="ARBA00004370"/>
    </source>
</evidence>
<dbReference type="GO" id="GO:0016020">
    <property type="term" value="C:membrane"/>
    <property type="evidence" value="ECO:0007669"/>
    <property type="project" value="UniProtKB-SubCell"/>
</dbReference>
<dbReference type="PANTHER" id="PTHR48063">
    <property type="entry name" value="LRR RECEPTOR-LIKE KINASE"/>
    <property type="match status" value="1"/>
</dbReference>
<dbReference type="SUPFAM" id="SSF52058">
    <property type="entry name" value="L domain-like"/>
    <property type="match status" value="1"/>
</dbReference>
<dbReference type="Gene3D" id="2.60.40.10">
    <property type="entry name" value="Immunoglobulins"/>
    <property type="match status" value="3"/>
</dbReference>
<feature type="chain" id="PRO_5020544201" description="BACON domain-containing protein" evidence="8">
    <location>
        <begin position="27"/>
        <end position="486"/>
    </location>
</feature>
<protein>
    <recommendedName>
        <fullName evidence="9">BACON domain-containing protein</fullName>
    </recommendedName>
</protein>
<dbReference type="InterPro" id="IPR024361">
    <property type="entry name" value="BACON"/>
</dbReference>
<dbReference type="Gene3D" id="3.80.10.10">
    <property type="entry name" value="Ribonuclease Inhibitor"/>
    <property type="match status" value="1"/>
</dbReference>
<evidence type="ECO:0000313" key="11">
    <source>
        <dbReference type="Proteomes" id="UP000291117"/>
    </source>
</evidence>
<dbReference type="InterPro" id="IPR046956">
    <property type="entry name" value="RLP23-like"/>
</dbReference>
<dbReference type="AlphaFoldDB" id="A0A4R0NJU7"/>
<evidence type="ECO:0000256" key="8">
    <source>
        <dbReference type="SAM" id="SignalP"/>
    </source>
</evidence>
<keyword evidence="7" id="KW-0325">Glycoprotein</keyword>
<keyword evidence="5" id="KW-1133">Transmembrane helix</keyword>
<dbReference type="InterPro" id="IPR001611">
    <property type="entry name" value="Leu-rich_rpt"/>
</dbReference>
<dbReference type="InterPro" id="IPR013783">
    <property type="entry name" value="Ig-like_fold"/>
</dbReference>
<dbReference type="FunFam" id="3.80.10.10:FF:000383">
    <property type="entry name" value="Leucine-rich repeat receptor protein kinase EMS1"/>
    <property type="match status" value="1"/>
</dbReference>
<evidence type="ECO:0000256" key="2">
    <source>
        <dbReference type="ARBA" id="ARBA00022692"/>
    </source>
</evidence>
<dbReference type="Proteomes" id="UP000291117">
    <property type="component" value="Unassembled WGS sequence"/>
</dbReference>
<proteinExistence type="predicted"/>
<dbReference type="CDD" id="cd14948">
    <property type="entry name" value="BACON"/>
    <property type="match status" value="2"/>
</dbReference>
<dbReference type="PANTHER" id="PTHR48063:SF112">
    <property type="entry name" value="RECEPTOR LIKE PROTEIN 30-LIKE"/>
    <property type="match status" value="1"/>
</dbReference>
<gene>
    <name evidence="10" type="ORF">EZ444_02590</name>
</gene>
<accession>A0A4R0NJU7</accession>
<sequence length="486" mass="52682">MKRTSIFSLILLMIVLVNCSKDPNQAPDKPTITLERDVYEYLNTDRTGTAAITVTGNIEWTVETLAEQSWFGVVKKGDQLEFSMEENASLYDRVAKVKVSSTDKSLSKIIVIKQHGNTPTLIVDKTALKFLNPGDNATVEIRSNMSWSLTSTADWLTWEINGDQVKLIATANPAEGERSAIVTVNADSPIFNQTITVTQKGTVEFDINTKNVQFTKDGSSVDVLITTNQQWNYVTSTAPWFTVVRDGGKLTVTAPKNNFIDQSGTITITYGAINVVVSVKQAGITTGNELDKQVLIAIYNSMGGANWTGTKWNITAPLTEATAAASWSGVVVAKVNGVDRVRALNFGAKNLKGPIPPQIGFLSELVTIDMNNNNQQLTGTIPATMGNLANLTALTLSRSGLTGTIPVEFANLTKLTSLQMHTSNFIGPIPANVFSKMPNLNSLELRLNNFTGPLPADMATHPKKASWNFANICPQNTGFGFTNCPL</sequence>
<keyword evidence="6" id="KW-0472">Membrane</keyword>
<evidence type="ECO:0000256" key="4">
    <source>
        <dbReference type="ARBA" id="ARBA00022737"/>
    </source>
</evidence>
<evidence type="ECO:0000256" key="3">
    <source>
        <dbReference type="ARBA" id="ARBA00022729"/>
    </source>
</evidence>
<reference evidence="10 11" key="1">
    <citation type="submission" date="2019-02" db="EMBL/GenBank/DDBJ databases">
        <title>Pedobacter sp. RP-3-8 sp. nov., isolated from Arctic soil.</title>
        <authorList>
            <person name="Dahal R.H."/>
        </authorList>
    </citation>
    <scope>NUCLEOTIDE SEQUENCE [LARGE SCALE GENOMIC DNA]</scope>
    <source>
        <strain evidence="10 11">RP-3-8</strain>
    </source>
</reference>
<keyword evidence="2" id="KW-0812">Transmembrane</keyword>
<dbReference type="Pfam" id="PF13004">
    <property type="entry name" value="BACON"/>
    <property type="match status" value="1"/>
</dbReference>
<evidence type="ECO:0000256" key="5">
    <source>
        <dbReference type="ARBA" id="ARBA00022989"/>
    </source>
</evidence>
<evidence type="ECO:0000259" key="9">
    <source>
        <dbReference type="Pfam" id="PF13004"/>
    </source>
</evidence>
<dbReference type="Pfam" id="PF00560">
    <property type="entry name" value="LRR_1"/>
    <property type="match status" value="1"/>
</dbReference>